<proteinExistence type="predicted"/>
<dbReference type="AlphaFoldDB" id="A0A1I1XFI8"/>
<evidence type="ECO:0000313" key="3">
    <source>
        <dbReference type="Proteomes" id="UP000199477"/>
    </source>
</evidence>
<name>A0A1I1XFI8_9GAMM</name>
<dbReference type="Proteomes" id="UP000199477">
    <property type="component" value="Unassembled WGS sequence"/>
</dbReference>
<feature type="region of interest" description="Disordered" evidence="1">
    <location>
        <begin position="1"/>
        <end position="65"/>
    </location>
</feature>
<gene>
    <name evidence="2" type="ORF">SAMN02799615_00238</name>
</gene>
<reference evidence="3" key="1">
    <citation type="submission" date="2016-10" db="EMBL/GenBank/DDBJ databases">
        <authorList>
            <person name="Varghese N."/>
            <person name="Submissions S."/>
        </authorList>
    </citation>
    <scope>NUCLEOTIDE SEQUENCE [LARGE SCALE GENOMIC DNA]</scope>
    <source>
        <strain evidence="3">UNC178MFTsu3.1</strain>
    </source>
</reference>
<dbReference type="STRING" id="500610.SAMN02799615_00238"/>
<protein>
    <submittedName>
        <fullName evidence="2">Uncharacterized protein</fullName>
    </submittedName>
</protein>
<feature type="compositionally biased region" description="Basic and acidic residues" evidence="1">
    <location>
        <begin position="21"/>
        <end position="65"/>
    </location>
</feature>
<evidence type="ECO:0000256" key="1">
    <source>
        <dbReference type="SAM" id="MobiDB-lite"/>
    </source>
</evidence>
<sequence length="65" mass="7186">MNQPPKDISLADIHSAYASKPAEKKKTQVGEKVKSYTKSNHYDRDPNHTGEAPAKPDAKRPGARK</sequence>
<evidence type="ECO:0000313" key="2">
    <source>
        <dbReference type="EMBL" id="SFE06125.1"/>
    </source>
</evidence>
<dbReference type="EMBL" id="FONH01000001">
    <property type="protein sequence ID" value="SFE06125.1"/>
    <property type="molecule type" value="Genomic_DNA"/>
</dbReference>
<accession>A0A1I1XFI8</accession>
<dbReference type="RefSeq" id="WP_026634267.1">
    <property type="nucleotide sequence ID" value="NZ_FONH01000001.1"/>
</dbReference>
<keyword evidence="3" id="KW-1185">Reference proteome</keyword>
<organism evidence="2 3">
    <name type="scientific">Dyella marensis</name>
    <dbReference type="NCBI Taxonomy" id="500610"/>
    <lineage>
        <taxon>Bacteria</taxon>
        <taxon>Pseudomonadati</taxon>
        <taxon>Pseudomonadota</taxon>
        <taxon>Gammaproteobacteria</taxon>
        <taxon>Lysobacterales</taxon>
        <taxon>Rhodanobacteraceae</taxon>
        <taxon>Dyella</taxon>
    </lineage>
</organism>